<evidence type="ECO:0000256" key="2">
    <source>
        <dbReference type="SAM" id="MobiDB-lite"/>
    </source>
</evidence>
<gene>
    <name evidence="4" type="ORF">PHYEVI_LOCUS5269</name>
</gene>
<feature type="region of interest" description="Disordered" evidence="2">
    <location>
        <begin position="742"/>
        <end position="782"/>
    </location>
</feature>
<evidence type="ECO:0000313" key="4">
    <source>
        <dbReference type="EMBL" id="CAG9858882.1"/>
    </source>
</evidence>
<accession>A0A9N9TR80</accession>
<dbReference type="OrthoDB" id="6379191at2759"/>
<keyword evidence="3" id="KW-0732">Signal</keyword>
<feature type="region of interest" description="Disordered" evidence="2">
    <location>
        <begin position="27"/>
        <end position="49"/>
    </location>
</feature>
<protein>
    <submittedName>
        <fullName evidence="4">Uncharacterized protein</fullName>
    </submittedName>
</protein>
<dbReference type="InterPro" id="IPR000618">
    <property type="entry name" value="Insect_cuticle"/>
</dbReference>
<feature type="compositionally biased region" description="Polar residues" evidence="2">
    <location>
        <begin position="751"/>
        <end position="762"/>
    </location>
</feature>
<evidence type="ECO:0000256" key="3">
    <source>
        <dbReference type="SAM" id="SignalP"/>
    </source>
</evidence>
<organism evidence="4 5">
    <name type="scientific">Phyllotreta striolata</name>
    <name type="common">Striped flea beetle</name>
    <name type="synonym">Crioceris striolata</name>
    <dbReference type="NCBI Taxonomy" id="444603"/>
    <lineage>
        <taxon>Eukaryota</taxon>
        <taxon>Metazoa</taxon>
        <taxon>Ecdysozoa</taxon>
        <taxon>Arthropoda</taxon>
        <taxon>Hexapoda</taxon>
        <taxon>Insecta</taxon>
        <taxon>Pterygota</taxon>
        <taxon>Neoptera</taxon>
        <taxon>Endopterygota</taxon>
        <taxon>Coleoptera</taxon>
        <taxon>Polyphaga</taxon>
        <taxon>Cucujiformia</taxon>
        <taxon>Chrysomeloidea</taxon>
        <taxon>Chrysomelidae</taxon>
        <taxon>Galerucinae</taxon>
        <taxon>Alticini</taxon>
        <taxon>Phyllotreta</taxon>
    </lineage>
</organism>
<dbReference type="GO" id="GO:0042302">
    <property type="term" value="F:structural constituent of cuticle"/>
    <property type="evidence" value="ECO:0007669"/>
    <property type="project" value="UniProtKB-UniRule"/>
</dbReference>
<name>A0A9N9TR80_PHYSR</name>
<keyword evidence="1" id="KW-0193">Cuticle</keyword>
<dbReference type="Proteomes" id="UP001153712">
    <property type="component" value="Chromosome 2"/>
</dbReference>
<dbReference type="PROSITE" id="PS51155">
    <property type="entry name" value="CHIT_BIND_RR_2"/>
    <property type="match status" value="1"/>
</dbReference>
<evidence type="ECO:0000256" key="1">
    <source>
        <dbReference type="PROSITE-ProRule" id="PRU00497"/>
    </source>
</evidence>
<keyword evidence="5" id="KW-1185">Reference proteome</keyword>
<proteinExistence type="predicted"/>
<dbReference type="AlphaFoldDB" id="A0A9N9TR80"/>
<feature type="compositionally biased region" description="Basic and acidic residues" evidence="2">
    <location>
        <begin position="581"/>
        <end position="594"/>
    </location>
</feature>
<feature type="region of interest" description="Disordered" evidence="2">
    <location>
        <begin position="554"/>
        <end position="594"/>
    </location>
</feature>
<sequence>MKLLVLLCAVAIAASTQRILSVTAESYDDGSYHPDPSEDDGQYHPSADEAEYHDDHLGDYLGQAVDNGEPYKHIGSKVEPYKHNPDQLVPYKPFHDGGVYKQSGDTGVYKHVVGNIEPYQHTYVQNSGLYKDVYNNGEYKQGSLQYNQNKLNRNQHVNVGLYKNKGEDDGSYHPDHSGDYKAVKNDNDGVYRHVVGNVQPYQHTYVQNSGLYKEVSNNGGYKQGSYKYDQNQRNQGVNEGFYKNEGQNDGSYHRIYSEGYIHGKSVISDVNQQKSVSDMHNSLKFGVSTTGHHQNIGAYDHQDKQNIHKTIPYDSTRGSGKLYSVSTENSKTQQGSNTQLELNSKNTQQLSYTKQIPSAKDISVQNSFKTTQEGVVRKTQESNYNDYHHVKEGEEDGSYHPDHSGDYIPEKIDNGEAYRHVVGKVDPYKQNPVQPVPSKPSYDRTSYEHVHAKVGFKHENSHGKSVHLGFNQHESKLQVPVSFGFGQTRNNGVYKHENHENEHNVLVQNQGRELGRTNIVSTERGSNVQSQIGTTLVNKVSTAQNLNVGNVKPIQPAISPKYNIGQNLSPTNLRNEGQDDGSYHPDHSGDYKPEKIDNGEAYRHVVGKIDPYKHTPVQPVPSKPFYDRTSYDHVSAKVGYNQENNLNSHGKSINHGFNQHESKLQVPVSTKFGQSENTGIYKNEYHENRNNVLVKNQGGEAGRPNIVSTEKGSNVQSQISTTSVNKFNTAQNLNVGNVKPIQPAISPKYNIGQNLSPTNLRNEGQDDGSYHPDHSGDYKPEKIDNGEAYRHVVGKIDSYKHTPVQPVPSKPFYDRASYDHVSAKVDYNQENNLKSHGKSINLGFNQHESKLQVPVSSKFGQAENTGIYKNEYYENRNNVLVKNQGGEVGRTNIVSTGKGSNVQSQISTTSVNKVNTAQNLNVGNVKPIQPAISPKYNIGQNLSPINLKNEGQDDGSYHPDHSGDYKPEKIDNGEAYRHVVGKIDPYKQSPVQPVHYKSFNDRVTYEHVSTKLDNKHGNNLKNDGRSVISDVSLHKSVLQGFDLQSQFNAGNHQYQAAYEKQLTTSRDNTAHTFTVDNMKLIHTKIQSSILSKYNGSKNVFDGYQSVINRKTEEFSPTGYHYVYQNENGIIYEEVGHIIEKETHVARLEIRGFYSFHGLDKNLYTVEYSADSSNGYLLKFGKVVKIATLSKGAEFCIHKN</sequence>
<dbReference type="EMBL" id="OU900095">
    <property type="protein sequence ID" value="CAG9858882.1"/>
    <property type="molecule type" value="Genomic_DNA"/>
</dbReference>
<reference evidence="4" key="1">
    <citation type="submission" date="2022-01" db="EMBL/GenBank/DDBJ databases">
        <authorList>
            <person name="King R."/>
        </authorList>
    </citation>
    <scope>NUCLEOTIDE SEQUENCE</scope>
</reference>
<feature type="compositionally biased region" description="Polar residues" evidence="2">
    <location>
        <begin position="564"/>
        <end position="575"/>
    </location>
</feature>
<feature type="chain" id="PRO_5040308288" evidence="3">
    <location>
        <begin position="17"/>
        <end position="1199"/>
    </location>
</feature>
<feature type="signal peptide" evidence="3">
    <location>
        <begin position="1"/>
        <end position="16"/>
    </location>
</feature>
<evidence type="ECO:0000313" key="5">
    <source>
        <dbReference type="Proteomes" id="UP001153712"/>
    </source>
</evidence>
<feature type="compositionally biased region" description="Basic and acidic residues" evidence="2">
    <location>
        <begin position="768"/>
        <end position="782"/>
    </location>
</feature>